<name>A0A2P5DA31_PARAD</name>
<evidence type="ECO:0000313" key="3">
    <source>
        <dbReference type="EMBL" id="PON70148.1"/>
    </source>
</evidence>
<sequence>QESRLSLTGYVKSVGNFLQQNPILLFPLVLIQPQSLFSPFSHRSQPLPLFLSLFYPLSLSSATLLSPSLLPYYLSLFRRPLSFALGSSLFYLVSVYFAWSQFVLLSFLGSWSPFLSNLGFERMSSHGSTPLATNAASGSNSGDDRHDPKGKRVRKQTRGCSVEKELRRLKTDRLKVEFCEKTGKPILDHGKMFLNILAKTVRDTIPASTPTWKDMKKEYIE</sequence>
<dbReference type="AlphaFoldDB" id="A0A2P5DA31"/>
<keyword evidence="4" id="KW-1185">Reference proteome</keyword>
<feature type="non-terminal residue" evidence="3">
    <location>
        <position position="221"/>
    </location>
</feature>
<feature type="compositionally biased region" description="Polar residues" evidence="1">
    <location>
        <begin position="131"/>
        <end position="141"/>
    </location>
</feature>
<evidence type="ECO:0000256" key="1">
    <source>
        <dbReference type="SAM" id="MobiDB-lite"/>
    </source>
</evidence>
<keyword evidence="2" id="KW-0472">Membrane</keyword>
<reference evidence="4" key="1">
    <citation type="submission" date="2016-06" db="EMBL/GenBank/DDBJ databases">
        <title>Parallel loss of symbiosis genes in relatives of nitrogen-fixing non-legume Parasponia.</title>
        <authorList>
            <person name="Van Velzen R."/>
            <person name="Holmer R."/>
            <person name="Bu F."/>
            <person name="Rutten L."/>
            <person name="Van Zeijl A."/>
            <person name="Liu W."/>
            <person name="Santuari L."/>
            <person name="Cao Q."/>
            <person name="Sharma T."/>
            <person name="Shen D."/>
            <person name="Roswanjaya Y."/>
            <person name="Wardhani T."/>
            <person name="Kalhor M.S."/>
            <person name="Jansen J."/>
            <person name="Van den Hoogen J."/>
            <person name="Gungor B."/>
            <person name="Hartog M."/>
            <person name="Hontelez J."/>
            <person name="Verver J."/>
            <person name="Yang W.-C."/>
            <person name="Schijlen E."/>
            <person name="Repin R."/>
            <person name="Schilthuizen M."/>
            <person name="Schranz E."/>
            <person name="Heidstra R."/>
            <person name="Miyata K."/>
            <person name="Fedorova E."/>
            <person name="Kohlen W."/>
            <person name="Bisseling T."/>
            <person name="Smit S."/>
            <person name="Geurts R."/>
        </authorList>
    </citation>
    <scope>NUCLEOTIDE SEQUENCE [LARGE SCALE GENOMIC DNA]</scope>
    <source>
        <strain evidence="4">cv. WU1-14</strain>
    </source>
</reference>
<dbReference type="EMBL" id="JXTB01000052">
    <property type="protein sequence ID" value="PON70148.1"/>
    <property type="molecule type" value="Genomic_DNA"/>
</dbReference>
<feature type="region of interest" description="Disordered" evidence="1">
    <location>
        <begin position="131"/>
        <end position="157"/>
    </location>
</feature>
<dbReference type="Proteomes" id="UP000237105">
    <property type="component" value="Unassembled WGS sequence"/>
</dbReference>
<feature type="non-terminal residue" evidence="3">
    <location>
        <position position="1"/>
    </location>
</feature>
<feature type="transmembrane region" description="Helical" evidence="2">
    <location>
        <begin position="89"/>
        <end position="115"/>
    </location>
</feature>
<proteinExistence type="predicted"/>
<feature type="transmembrane region" description="Helical" evidence="2">
    <location>
        <begin position="49"/>
        <end position="69"/>
    </location>
</feature>
<gene>
    <name evidence="3" type="ORF">PanWU01x14_083230</name>
</gene>
<comment type="caution">
    <text evidence="3">The sequence shown here is derived from an EMBL/GenBank/DDBJ whole genome shotgun (WGS) entry which is preliminary data.</text>
</comment>
<accession>A0A2P5DA31</accession>
<keyword evidence="2" id="KW-0812">Transmembrane</keyword>
<feature type="compositionally biased region" description="Basic residues" evidence="1">
    <location>
        <begin position="148"/>
        <end position="157"/>
    </location>
</feature>
<organism evidence="3 4">
    <name type="scientific">Parasponia andersonii</name>
    <name type="common">Sponia andersonii</name>
    <dbReference type="NCBI Taxonomy" id="3476"/>
    <lineage>
        <taxon>Eukaryota</taxon>
        <taxon>Viridiplantae</taxon>
        <taxon>Streptophyta</taxon>
        <taxon>Embryophyta</taxon>
        <taxon>Tracheophyta</taxon>
        <taxon>Spermatophyta</taxon>
        <taxon>Magnoliopsida</taxon>
        <taxon>eudicotyledons</taxon>
        <taxon>Gunneridae</taxon>
        <taxon>Pentapetalae</taxon>
        <taxon>rosids</taxon>
        <taxon>fabids</taxon>
        <taxon>Rosales</taxon>
        <taxon>Cannabaceae</taxon>
        <taxon>Parasponia</taxon>
    </lineage>
</organism>
<keyword evidence="2" id="KW-1133">Transmembrane helix</keyword>
<evidence type="ECO:0000313" key="4">
    <source>
        <dbReference type="Proteomes" id="UP000237105"/>
    </source>
</evidence>
<evidence type="ECO:0000256" key="2">
    <source>
        <dbReference type="SAM" id="Phobius"/>
    </source>
</evidence>
<protein>
    <submittedName>
        <fullName evidence="3">Uncharacterized protein</fullName>
    </submittedName>
</protein>